<evidence type="ECO:0000256" key="3">
    <source>
        <dbReference type="ARBA" id="ARBA00022475"/>
    </source>
</evidence>
<comment type="similarity">
    <text evidence="2">Belongs to the CPA3 antiporters (TC 2.A.63) subunit B family.</text>
</comment>
<keyword evidence="10" id="KW-1185">Reference proteome</keyword>
<dbReference type="PANTHER" id="PTHR33932">
    <property type="entry name" value="NA(+)/H(+) ANTIPORTER SUBUNIT B"/>
    <property type="match status" value="1"/>
</dbReference>
<accession>A0ABX4I0H4</accession>
<evidence type="ECO:0000256" key="2">
    <source>
        <dbReference type="ARBA" id="ARBA00009425"/>
    </source>
</evidence>
<dbReference type="InterPro" id="IPR050622">
    <property type="entry name" value="CPA3_antiporter_subunitB"/>
</dbReference>
<evidence type="ECO:0000256" key="1">
    <source>
        <dbReference type="ARBA" id="ARBA00004651"/>
    </source>
</evidence>
<evidence type="ECO:0000313" key="10">
    <source>
        <dbReference type="Proteomes" id="UP000218427"/>
    </source>
</evidence>
<gene>
    <name evidence="9" type="ORF">AWR36_006250</name>
</gene>
<name>A0ABX4I0H4_9GAMM</name>
<sequence>MNSVILQTATRALVALILVFSIYMLLRGHNQPGGGFIAGLIAAAGFALFAMAWGIAAARRALRVEPGKLAAIGVLLAGISGAVAALLGQAPFTGQWLFIGATEGDKGLPISTILVFDIGVYLSVLGAVVALVFALEEDA</sequence>
<dbReference type="Pfam" id="PF04039">
    <property type="entry name" value="MnhB"/>
    <property type="match status" value="1"/>
</dbReference>
<evidence type="ECO:0000259" key="8">
    <source>
        <dbReference type="Pfam" id="PF04039"/>
    </source>
</evidence>
<keyword evidence="6 7" id="KW-0472">Membrane</keyword>
<dbReference type="PANTHER" id="PTHR33932:SF4">
    <property type="entry name" value="NA(+)_H(+) ANTIPORTER SUBUNIT B"/>
    <property type="match status" value="1"/>
</dbReference>
<keyword evidence="5 7" id="KW-1133">Transmembrane helix</keyword>
<dbReference type="EMBL" id="LRFG02000002">
    <property type="protein sequence ID" value="PCO05616.1"/>
    <property type="molecule type" value="Genomic_DNA"/>
</dbReference>
<keyword evidence="4 7" id="KW-0812">Transmembrane</keyword>
<dbReference type="RefSeq" id="WP_067082667.1">
    <property type="nucleotide sequence ID" value="NZ_LRFG02000002.1"/>
</dbReference>
<evidence type="ECO:0000256" key="4">
    <source>
        <dbReference type="ARBA" id="ARBA00022692"/>
    </source>
</evidence>
<reference evidence="9" key="1">
    <citation type="submission" date="2017-08" db="EMBL/GenBank/DDBJ databases">
        <title>Microbulbifer marisrubri sp. nov., a halophilic alphaproteobacterium isolated from marine sediment of the Yellow Sea, China.</title>
        <authorList>
            <person name="Zhang G."/>
            <person name="Xiong Q."/>
        </authorList>
    </citation>
    <scope>NUCLEOTIDE SEQUENCE [LARGE SCALE GENOMIC DNA]</scope>
    <source>
        <strain evidence="9">WRN-8</strain>
    </source>
</reference>
<feature type="transmembrane region" description="Helical" evidence="7">
    <location>
        <begin position="69"/>
        <end position="90"/>
    </location>
</feature>
<evidence type="ECO:0000256" key="6">
    <source>
        <dbReference type="ARBA" id="ARBA00023136"/>
    </source>
</evidence>
<organism evidence="9 10">
    <name type="scientific">Microbulbifer flavimaris</name>
    <dbReference type="NCBI Taxonomy" id="1781068"/>
    <lineage>
        <taxon>Bacteria</taxon>
        <taxon>Pseudomonadati</taxon>
        <taxon>Pseudomonadota</taxon>
        <taxon>Gammaproteobacteria</taxon>
        <taxon>Cellvibrionales</taxon>
        <taxon>Microbulbiferaceae</taxon>
        <taxon>Microbulbifer</taxon>
    </lineage>
</organism>
<dbReference type="NCBIfam" id="NF009163">
    <property type="entry name" value="PRK12509.1"/>
    <property type="match status" value="1"/>
</dbReference>
<comment type="subcellular location">
    <subcellularLocation>
        <location evidence="1">Cell membrane</location>
        <topology evidence="1">Multi-pass membrane protein</topology>
    </subcellularLocation>
</comment>
<proteinExistence type="inferred from homology"/>
<comment type="caution">
    <text evidence="9">The sequence shown here is derived from an EMBL/GenBank/DDBJ whole genome shotgun (WGS) entry which is preliminary data.</text>
</comment>
<protein>
    <submittedName>
        <fullName evidence="9">Na(+)/H(+) antiporter subunit B</fullName>
    </submittedName>
</protein>
<feature type="domain" description="Na+/H+ antiporter MnhB subunit-related protein" evidence="8">
    <location>
        <begin position="5"/>
        <end position="129"/>
    </location>
</feature>
<evidence type="ECO:0000313" key="9">
    <source>
        <dbReference type="EMBL" id="PCO05616.1"/>
    </source>
</evidence>
<keyword evidence="3" id="KW-1003">Cell membrane</keyword>
<feature type="transmembrane region" description="Helical" evidence="7">
    <location>
        <begin position="110"/>
        <end position="135"/>
    </location>
</feature>
<evidence type="ECO:0000256" key="7">
    <source>
        <dbReference type="SAM" id="Phobius"/>
    </source>
</evidence>
<dbReference type="Proteomes" id="UP000218427">
    <property type="component" value="Unassembled WGS sequence"/>
</dbReference>
<feature type="transmembrane region" description="Helical" evidence="7">
    <location>
        <begin position="35"/>
        <end position="57"/>
    </location>
</feature>
<feature type="transmembrane region" description="Helical" evidence="7">
    <location>
        <begin position="12"/>
        <end position="29"/>
    </location>
</feature>
<dbReference type="InterPro" id="IPR007182">
    <property type="entry name" value="MnhB"/>
</dbReference>
<evidence type="ECO:0000256" key="5">
    <source>
        <dbReference type="ARBA" id="ARBA00022989"/>
    </source>
</evidence>